<reference evidence="2 5" key="5">
    <citation type="submission" date="2020-02" db="EMBL/GenBank/DDBJ databases">
        <title>Newly sequenced genome of strain CSTR1 showed variability in Candidatus Kuenenia stuttgartiensis genomes.</title>
        <authorList>
            <person name="Ding C."/>
            <person name="Adrian L."/>
        </authorList>
    </citation>
    <scope>NUCLEOTIDE SEQUENCE [LARGE SCALE GENOMIC DNA]</scope>
    <source>
        <strain evidence="2 5">CSTR1</strain>
    </source>
</reference>
<dbReference type="Pfam" id="PF07927">
    <property type="entry name" value="HicA_toxin"/>
    <property type="match status" value="1"/>
</dbReference>
<dbReference type="EMBL" id="CT573072">
    <property type="protein sequence ID" value="CAJ72878.1"/>
    <property type="molecule type" value="Genomic_DNA"/>
</dbReference>
<dbReference type="InterPro" id="IPR012933">
    <property type="entry name" value="HicA_mRNA_interferase"/>
</dbReference>
<organism evidence="1">
    <name type="scientific">Kuenenia stuttgartiensis</name>
    <dbReference type="NCBI Taxonomy" id="174633"/>
    <lineage>
        <taxon>Bacteria</taxon>
        <taxon>Pseudomonadati</taxon>
        <taxon>Planctomycetota</taxon>
        <taxon>Candidatus Brocadiia</taxon>
        <taxon>Candidatus Brocadiales</taxon>
        <taxon>Candidatus Brocadiaceae</taxon>
        <taxon>Candidatus Kuenenia</taxon>
    </lineage>
</organism>
<dbReference type="OrthoDB" id="1447122at2"/>
<dbReference type="RefSeq" id="WP_099325074.1">
    <property type="nucleotide sequence ID" value="NZ_CP049055.1"/>
</dbReference>
<reference evidence="4" key="3">
    <citation type="submission" date="2017-10" db="EMBL/GenBank/DDBJ databases">
        <authorList>
            <person name="Frank J."/>
        </authorList>
    </citation>
    <scope>NUCLEOTIDE SEQUENCE [LARGE SCALE GENOMIC DNA]</scope>
</reference>
<dbReference type="GO" id="GO:0003729">
    <property type="term" value="F:mRNA binding"/>
    <property type="evidence" value="ECO:0007669"/>
    <property type="project" value="InterPro"/>
</dbReference>
<sequence>MSKAEKLLRRFLSKPKDFTYDDLKSLLAGFGYEKAKSGKTTGSGVTFINPETRHIIRLHKPHPGVELKRYQLDYIEEALRNKGLIQ</sequence>
<reference evidence="3" key="4">
    <citation type="submission" date="2017-10" db="EMBL/GenBank/DDBJ databases">
        <authorList>
            <person name="Banno H."/>
            <person name="Chua N.-H."/>
        </authorList>
    </citation>
    <scope>NUCLEOTIDE SEQUENCE [LARGE SCALE GENOMIC DNA]</scope>
    <source>
        <strain evidence="3">Kuenenia_mbr1_ru-nijmegen</strain>
    </source>
</reference>
<evidence type="ECO:0000313" key="1">
    <source>
        <dbReference type="EMBL" id="CAJ72878.1"/>
    </source>
</evidence>
<dbReference type="KEGG" id="kst:KSMBR1_1857"/>
<proteinExistence type="predicted"/>
<reference evidence="1" key="1">
    <citation type="journal article" date="2006" name="Nature">
        <title>Deciphering the evolution and metabolism of an anammox bacterium from a community genome.</title>
        <authorList>
            <person name="Strous M."/>
            <person name="Pelletier E."/>
            <person name="Mangenot S."/>
            <person name="Rattei T."/>
            <person name="Lehner A."/>
            <person name="Taylor M.W."/>
            <person name="Horn M."/>
            <person name="Daims H."/>
            <person name="Bartol-Mavel D."/>
            <person name="Wincker P."/>
            <person name="Barbe V."/>
            <person name="Fonknechten N."/>
            <person name="Vallenet D."/>
            <person name="Segurens B."/>
            <person name="Schenowitz-Truong C."/>
            <person name="Medigue C."/>
            <person name="Collingro A."/>
            <person name="Snel B."/>
            <person name="Dutilh B.E."/>
            <person name="OpDenCamp H.J.M."/>
            <person name="vanDerDrift C."/>
            <person name="Cirpus I."/>
            <person name="vanDePas-Schoonen K.T."/>
            <person name="Harhangi H.R."/>
            <person name="vanNiftrik L."/>
            <person name="Schmid M."/>
            <person name="Keltjens J."/>
            <person name="vanDeVossenberg J."/>
            <person name="Kartal B."/>
            <person name="Meier H."/>
            <person name="Frishman D."/>
            <person name="Huynen M.A."/>
            <person name="Mewes H."/>
            <person name="Weissenbach J."/>
            <person name="Jetten M.S.M."/>
            <person name="Wagner M."/>
            <person name="LePaslier D."/>
        </authorList>
    </citation>
    <scope>NUCLEOTIDE SEQUENCE</scope>
</reference>
<evidence type="ECO:0000313" key="5">
    <source>
        <dbReference type="Proteomes" id="UP000501926"/>
    </source>
</evidence>
<reference evidence="1" key="2">
    <citation type="submission" date="2006-01" db="EMBL/GenBank/DDBJ databases">
        <authorList>
            <person name="Genoscope"/>
        </authorList>
    </citation>
    <scope>NUCLEOTIDE SEQUENCE</scope>
</reference>
<dbReference type="Proteomes" id="UP000501926">
    <property type="component" value="Chromosome"/>
</dbReference>
<evidence type="ECO:0000313" key="4">
    <source>
        <dbReference type="Proteomes" id="UP000221734"/>
    </source>
</evidence>
<dbReference type="EMBL" id="CP049055">
    <property type="protein sequence ID" value="QII09735.1"/>
    <property type="molecule type" value="Genomic_DNA"/>
</dbReference>
<dbReference type="AlphaFoldDB" id="Q1PXX5"/>
<keyword evidence="4" id="KW-1185">Reference proteome</keyword>
<accession>Q1PXX5</accession>
<dbReference type="EMBL" id="LT934425">
    <property type="protein sequence ID" value="SOH04356.1"/>
    <property type="molecule type" value="Genomic_DNA"/>
</dbReference>
<evidence type="ECO:0008006" key="6">
    <source>
        <dbReference type="Google" id="ProtNLM"/>
    </source>
</evidence>
<dbReference type="Proteomes" id="UP000221734">
    <property type="component" value="Chromosome Kuenenia_stuttgartiensis_MBR1"/>
</dbReference>
<protein>
    <recommendedName>
        <fullName evidence="6">HicA protein</fullName>
    </recommendedName>
</protein>
<evidence type="ECO:0000313" key="3">
    <source>
        <dbReference type="EMBL" id="SOH04356.1"/>
    </source>
</evidence>
<evidence type="ECO:0000313" key="2">
    <source>
        <dbReference type="EMBL" id="QII09735.1"/>
    </source>
</evidence>
<name>Q1PXX5_KUEST</name>
<gene>
    <name evidence="2" type="ORF">KsCSTR_03560</name>
    <name evidence="3" type="ORF">KSMBR1_1857</name>
    <name evidence="1" type="ORF">kustd2133</name>
</gene>